<dbReference type="InterPro" id="IPR032675">
    <property type="entry name" value="LRR_dom_sf"/>
</dbReference>
<organism evidence="2">
    <name type="scientific">Caenorhabditis remanei</name>
    <name type="common">Caenorhabditis vulgaris</name>
    <dbReference type="NCBI Taxonomy" id="31234"/>
    <lineage>
        <taxon>Eukaryota</taxon>
        <taxon>Metazoa</taxon>
        <taxon>Ecdysozoa</taxon>
        <taxon>Nematoda</taxon>
        <taxon>Chromadorea</taxon>
        <taxon>Rhabditida</taxon>
        <taxon>Rhabditina</taxon>
        <taxon>Rhabditomorpha</taxon>
        <taxon>Rhabditoidea</taxon>
        <taxon>Rhabditidae</taxon>
        <taxon>Peloderinae</taxon>
        <taxon>Caenorhabditis</taxon>
    </lineage>
</organism>
<proteinExistence type="predicted"/>
<dbReference type="GeneID" id="9809190"/>
<dbReference type="eggNOG" id="KOG3665">
    <property type="taxonomic scope" value="Eukaryota"/>
</dbReference>
<dbReference type="RefSeq" id="XP_003106801.2">
    <property type="nucleotide sequence ID" value="XM_003106753.2"/>
</dbReference>
<name>E3MAJ8_CAERE</name>
<dbReference type="PANTHER" id="PTHR13088">
    <property type="entry name" value="FAS APOPTOTIC INHIBITORY MOLECULE FAIM"/>
    <property type="match status" value="1"/>
</dbReference>
<protein>
    <submittedName>
        <fullName evidence="1">Uncharacterized protein</fullName>
    </submittedName>
</protein>
<dbReference type="HOGENOM" id="CLU_401836_0_0_1"/>
<dbReference type="InterPro" id="IPR001611">
    <property type="entry name" value="Leu-rich_rpt"/>
</dbReference>
<dbReference type="OMA" id="CRICAIT"/>
<dbReference type="PANTHER" id="PTHR13088:SF3">
    <property type="entry name" value="FAS APOPTOTIC INHIBITORY MOLECULE 1"/>
    <property type="match status" value="1"/>
</dbReference>
<sequence length="685" mass="80307">MISTLQQMSGNAVQKRILKNDFPRRDNTPNYPLKLPSDFGNLITKFMFRHNKKRPNFNELADYLKITDAYIDAVQSFDIEHCEFFFKQELTCLKITFVPWEKLAEECKQLRMKRFDLIFVLRKLVNSNARHKMKTFCLSDTKINLAGDWAKYLGNFFPLLTTLDLAFIKINQYEFQQMCAVFKNLKRLSLRRNGITSVNGVSKLKQLEVLDVSECAFSQKEDLSDIFDLEQLKVLKFTGAYYDLRNIELYVDNNRSAPKLAYIDFSSNAITRNTIEKIVKTHPRLQTFLLIGCVIDDIGNIEEVYKHIKFYLTTSLSHCFESIDFCCFKKEIDFSDMDDKLKDILEDIDNMLHFKYYEQSTENIVKSVEYICKANSVVKTLTANRFLTNCFYTLCLTPTRCQLFNHHQKQMIVHDLVVAHERAMRCIEPDGKDILYRVWSVLILEDVVESNCKYLGHVCRCAREIIANAELDLKCRICAITVLAIFIDKLKPTFFKIVTSGISLEEHLYRLLEVSSLTHLEYTYVSLLIRKLHQLNTSTCDEEKRNIVKKYMIWMDVFEEYRDLTMDSLIAILPSLGKCPQVYFRKKEYTLLYDWCATGNKMTKHSAISLLVHFFLTKMNAKELFLKRKRIRQLIDEVCRVMMNLDPEPFSFENALTKSNSVVVTQFIRWVMTILPRNLQKPGPK</sequence>
<dbReference type="STRING" id="31234.E3MAJ8"/>
<dbReference type="KEGG" id="crq:GCK72_023396"/>
<evidence type="ECO:0000313" key="2">
    <source>
        <dbReference type="Proteomes" id="UP000008281"/>
    </source>
</evidence>
<keyword evidence="2" id="KW-1185">Reference proteome</keyword>
<dbReference type="PROSITE" id="PS51450">
    <property type="entry name" value="LRR"/>
    <property type="match status" value="1"/>
</dbReference>
<dbReference type="OrthoDB" id="433501at2759"/>
<gene>
    <name evidence="1" type="ORF">CRE_16803</name>
</gene>
<dbReference type="AlphaFoldDB" id="E3MAJ8"/>
<dbReference type="Proteomes" id="UP000008281">
    <property type="component" value="Unassembled WGS sequence"/>
</dbReference>
<dbReference type="InParanoid" id="E3MAJ8"/>
<dbReference type="CTD" id="9809190"/>
<dbReference type="InterPro" id="IPR010695">
    <property type="entry name" value="FAIM1"/>
</dbReference>
<dbReference type="GO" id="GO:1902042">
    <property type="term" value="P:negative regulation of extrinsic apoptotic signaling pathway via death domain receptors"/>
    <property type="evidence" value="ECO:0007669"/>
    <property type="project" value="TreeGrafter"/>
</dbReference>
<accession>E3MAJ8</accession>
<reference evidence="1" key="1">
    <citation type="submission" date="2007-07" db="EMBL/GenBank/DDBJ databases">
        <title>PCAP assembly of the Caenorhabditis remanei genome.</title>
        <authorList>
            <consortium name="The Caenorhabditis remanei Sequencing Consortium"/>
            <person name="Wilson R.K."/>
        </authorList>
    </citation>
    <scope>NUCLEOTIDE SEQUENCE [LARGE SCALE GENOMIC DNA]</scope>
    <source>
        <strain evidence="1">PB4641</strain>
    </source>
</reference>
<evidence type="ECO:0000313" key="1">
    <source>
        <dbReference type="EMBL" id="EFO97407.1"/>
    </source>
</evidence>
<dbReference type="EMBL" id="DS268432">
    <property type="protein sequence ID" value="EFO97407.1"/>
    <property type="molecule type" value="Genomic_DNA"/>
</dbReference>
<dbReference type="Gene3D" id="3.80.10.10">
    <property type="entry name" value="Ribonuclease Inhibitor"/>
    <property type="match status" value="1"/>
</dbReference>
<dbReference type="SUPFAM" id="SSF52047">
    <property type="entry name" value="RNI-like"/>
    <property type="match status" value="1"/>
</dbReference>